<dbReference type="PANTHER" id="PTHR42684:SF17">
    <property type="entry name" value="ADENOSYLMETHIONINE-8-AMINO-7-OXONONANOATE AMINOTRANSFERASE"/>
    <property type="match status" value="1"/>
</dbReference>
<dbReference type="Proteomes" id="UP000488506">
    <property type="component" value="Unassembled WGS sequence"/>
</dbReference>
<dbReference type="GO" id="GO:0005737">
    <property type="term" value="C:cytoplasm"/>
    <property type="evidence" value="ECO:0007669"/>
    <property type="project" value="UniProtKB-SubCell"/>
</dbReference>
<evidence type="ECO:0000256" key="8">
    <source>
        <dbReference type="ARBA" id="ARBA00022756"/>
    </source>
</evidence>
<feature type="modified residue" description="N6-(pyridoxal phosphate)lysine" evidence="11">
    <location>
        <position position="262"/>
    </location>
</feature>
<name>A0A833KZP0_UNCSA</name>
<evidence type="ECO:0000313" key="13">
    <source>
        <dbReference type="EMBL" id="KAF0132899.1"/>
    </source>
</evidence>
<dbReference type="EMBL" id="WPAF01000039">
    <property type="protein sequence ID" value="KAF0132899.1"/>
    <property type="molecule type" value="Genomic_DNA"/>
</dbReference>
<dbReference type="InterPro" id="IPR015421">
    <property type="entry name" value="PyrdxlP-dep_Trfase_major"/>
</dbReference>
<dbReference type="FunFam" id="3.40.640.10:FF:000078">
    <property type="entry name" value="Adenosylmethionine-8-amino-7-oxononanoate aminotransferase"/>
    <property type="match status" value="1"/>
</dbReference>
<dbReference type="GO" id="GO:0004015">
    <property type="term" value="F:adenosylmethionine-8-amino-7-oxononanoate transaminase activity"/>
    <property type="evidence" value="ECO:0007669"/>
    <property type="project" value="UniProtKB-UniRule"/>
</dbReference>
<keyword evidence="6 11" id="KW-0808">Transferase</keyword>
<gene>
    <name evidence="11" type="primary">bioA</name>
    <name evidence="13" type="ORF">FD145_1512</name>
</gene>
<comment type="similarity">
    <text evidence="10 11">Belongs to the class-III pyridoxal-phosphate-dependent aminotransferase family. BioA subfamily.</text>
</comment>
<feature type="binding site" evidence="11">
    <location>
        <position position="295"/>
    </location>
    <ligand>
        <name>substrate</name>
    </ligand>
</feature>
<comment type="caution">
    <text evidence="13">The sequence shown here is derived from an EMBL/GenBank/DDBJ whole genome shotgun (WGS) entry which is preliminary data.</text>
</comment>
<feature type="binding site" evidence="11">
    <location>
        <position position="146"/>
    </location>
    <ligand>
        <name>substrate</name>
    </ligand>
</feature>
<comment type="subunit">
    <text evidence="3 11">Homodimer.</text>
</comment>
<evidence type="ECO:0000256" key="6">
    <source>
        <dbReference type="ARBA" id="ARBA00022679"/>
    </source>
</evidence>
<dbReference type="HAMAP" id="MF_00834">
    <property type="entry name" value="BioA"/>
    <property type="match status" value="1"/>
</dbReference>
<dbReference type="InterPro" id="IPR049704">
    <property type="entry name" value="Aminotrans_3_PPA_site"/>
</dbReference>
<dbReference type="UniPathway" id="UPA00078">
    <property type="reaction ID" value="UER00160"/>
</dbReference>
<dbReference type="PROSITE" id="PS00600">
    <property type="entry name" value="AA_TRANSFER_CLASS_3"/>
    <property type="match status" value="1"/>
</dbReference>
<keyword evidence="5 11" id="KW-0032">Aminotransferase</keyword>
<dbReference type="InterPro" id="IPR005814">
    <property type="entry name" value="Aminotrans_3"/>
</dbReference>
<dbReference type="GO" id="GO:0009102">
    <property type="term" value="P:biotin biosynthetic process"/>
    <property type="evidence" value="ECO:0007669"/>
    <property type="project" value="UniProtKB-UniRule"/>
</dbReference>
<keyword evidence="9 11" id="KW-0663">Pyridoxal phosphate</keyword>
<evidence type="ECO:0000256" key="5">
    <source>
        <dbReference type="ARBA" id="ARBA00022576"/>
    </source>
</evidence>
<feature type="coiled-coil region" evidence="12">
    <location>
        <begin position="314"/>
        <end position="348"/>
    </location>
</feature>
<keyword evidence="12" id="KW-0175">Coiled coil</keyword>
<reference evidence="13 14" key="1">
    <citation type="submission" date="2019-12" db="EMBL/GenBank/DDBJ databases">
        <authorList>
            <person name="Wolfe R."/>
            <person name="Danczak R."/>
            <person name="Wilkins M."/>
        </authorList>
    </citation>
    <scope>NUCLEOTIDE SEQUENCE [LARGE SCALE GENOMIC DNA]</scope>
    <source>
        <strain evidence="13">X2_MaxBin.013</strain>
    </source>
</reference>
<dbReference type="InterPro" id="IPR005815">
    <property type="entry name" value="BioA"/>
</dbReference>
<feature type="binding site" evidence="11">
    <location>
        <position position="381"/>
    </location>
    <ligand>
        <name>substrate</name>
    </ligand>
</feature>
<dbReference type="NCBIfam" id="TIGR00508">
    <property type="entry name" value="bioA"/>
    <property type="match status" value="1"/>
</dbReference>
<keyword evidence="7 11" id="KW-0949">S-adenosyl-L-methionine</keyword>
<evidence type="ECO:0000256" key="12">
    <source>
        <dbReference type="SAM" id="Coils"/>
    </source>
</evidence>
<feature type="site" description="Participates in the substrate recognition with KAPA and in a stacking interaction with the adenine ring of SAM" evidence="11">
    <location>
        <position position="16"/>
    </location>
</feature>
<dbReference type="AlphaFoldDB" id="A0A833KZP0"/>
<keyword evidence="8 11" id="KW-0093">Biotin biosynthesis</keyword>
<dbReference type="SUPFAM" id="SSF53383">
    <property type="entry name" value="PLP-dependent transferases"/>
    <property type="match status" value="1"/>
</dbReference>
<dbReference type="GO" id="GO:0030170">
    <property type="term" value="F:pyridoxal phosphate binding"/>
    <property type="evidence" value="ECO:0007669"/>
    <property type="project" value="UniProtKB-UniRule"/>
</dbReference>
<evidence type="ECO:0000256" key="10">
    <source>
        <dbReference type="ARBA" id="ARBA00060970"/>
    </source>
</evidence>
<dbReference type="Gene3D" id="3.40.640.10">
    <property type="entry name" value="Type I PLP-dependent aspartate aminotransferase-like (Major domain)"/>
    <property type="match status" value="1"/>
</dbReference>
<dbReference type="PANTHER" id="PTHR42684">
    <property type="entry name" value="ADENOSYLMETHIONINE-8-AMINO-7-OXONONANOATE AMINOTRANSFERASE"/>
    <property type="match status" value="1"/>
</dbReference>
<comment type="cofactor">
    <cofactor evidence="1 11">
        <name>pyridoxal 5'-phosphate</name>
        <dbReference type="ChEBI" id="CHEBI:597326"/>
    </cofactor>
</comment>
<evidence type="ECO:0000256" key="7">
    <source>
        <dbReference type="ARBA" id="ARBA00022691"/>
    </source>
</evidence>
<keyword evidence="4 11" id="KW-0963">Cytoplasm</keyword>
<feature type="binding site" evidence="11">
    <location>
        <position position="262"/>
    </location>
    <ligand>
        <name>substrate</name>
    </ligand>
</feature>
<comment type="catalytic activity">
    <reaction evidence="11">
        <text>(8S)-8-amino-7-oxononanoate + S-adenosyl-L-methionine = S-adenosyl-4-methylsulfanyl-2-oxobutanoate + (7R,8S)-7,8-diammoniononanoate</text>
        <dbReference type="Rhea" id="RHEA:16861"/>
        <dbReference type="ChEBI" id="CHEBI:16490"/>
        <dbReference type="ChEBI" id="CHEBI:59789"/>
        <dbReference type="ChEBI" id="CHEBI:149468"/>
        <dbReference type="ChEBI" id="CHEBI:149469"/>
        <dbReference type="EC" id="2.6.1.62"/>
    </reaction>
</comment>
<dbReference type="PIRSF" id="PIRSF000521">
    <property type="entry name" value="Transaminase_4ab_Lys_Orn"/>
    <property type="match status" value="1"/>
</dbReference>
<dbReference type="InterPro" id="IPR015422">
    <property type="entry name" value="PyrdxlP-dep_Trfase_small"/>
</dbReference>
<comment type="function">
    <text evidence="11">Catalyzes the transfer of the alpha-amino group from S-adenosyl-L-methionine (SAM) to 7-keto-8-aminopelargonic acid (KAPA) to form 7,8-diaminopelargonic acid (DAPA). It is the only aminotransferase known to utilize SAM as an amino donor.</text>
</comment>
<organism evidence="13 14">
    <name type="scientific">Candidatus Saganbacteria bacterium</name>
    <dbReference type="NCBI Taxonomy" id="2575572"/>
    <lineage>
        <taxon>Bacteria</taxon>
        <taxon>Bacillati</taxon>
        <taxon>Saganbacteria</taxon>
    </lineage>
</organism>
<feature type="binding site" evidence="11">
    <location>
        <begin position="296"/>
        <end position="297"/>
    </location>
    <ligand>
        <name>pyridoxal 5'-phosphate</name>
        <dbReference type="ChEBI" id="CHEBI:597326"/>
    </ligand>
</feature>
<dbReference type="InterPro" id="IPR015424">
    <property type="entry name" value="PyrdxlP-dep_Trfase"/>
</dbReference>
<dbReference type="Gene3D" id="3.90.1150.10">
    <property type="entry name" value="Aspartate Aminotransferase, domain 1"/>
    <property type="match status" value="1"/>
</dbReference>
<evidence type="ECO:0000256" key="9">
    <source>
        <dbReference type="ARBA" id="ARBA00022898"/>
    </source>
</evidence>
<accession>A0A833KZP0</accession>
<dbReference type="Pfam" id="PF00202">
    <property type="entry name" value="Aminotran_3"/>
    <property type="match status" value="1"/>
</dbReference>
<evidence type="ECO:0000256" key="2">
    <source>
        <dbReference type="ARBA" id="ARBA00004496"/>
    </source>
</evidence>
<proteinExistence type="inferred from homology"/>
<comment type="caution">
    <text evidence="11">Lacks conserved residue(s) required for the propagation of feature annotation.</text>
</comment>
<evidence type="ECO:0000256" key="3">
    <source>
        <dbReference type="ARBA" id="ARBA00011738"/>
    </source>
</evidence>
<feature type="binding site" evidence="11">
    <location>
        <begin position="113"/>
        <end position="114"/>
    </location>
    <ligand>
        <name>pyridoxal 5'-phosphate</name>
        <dbReference type="ChEBI" id="CHEBI:597326"/>
    </ligand>
</feature>
<comment type="pathway">
    <text evidence="11">Cofactor biosynthesis; biotin biosynthesis; 7,8-diaminononanoate from 8-amino-7-oxononanoate (SAM route): step 1/1.</text>
</comment>
<evidence type="ECO:0000256" key="11">
    <source>
        <dbReference type="HAMAP-Rule" id="MF_00834"/>
    </source>
</evidence>
<dbReference type="CDD" id="cd00610">
    <property type="entry name" value="OAT_like"/>
    <property type="match status" value="1"/>
</dbReference>
<evidence type="ECO:0000256" key="4">
    <source>
        <dbReference type="ARBA" id="ARBA00022490"/>
    </source>
</evidence>
<dbReference type="EC" id="2.6.1.62" evidence="11"/>
<comment type="subcellular location">
    <subcellularLocation>
        <location evidence="2 11">Cytoplasm</location>
    </subcellularLocation>
</comment>
<sequence length="417" mass="46602">MKNLNNLDKQYIWHPFTQMKDWLKDKQLIIEKGKGIYLYDDKGNEYIDGVSSLWVTVHGHQKKEIDQAIKKQLKKISHSTLLGLGNEPSAILAEKLIKIAPAGLKKVFYSDSGSTAVEIALKIAFQYQKLRGKKSKTKFITLENAYHGDTIGSVSVGGIDLFHELYKPMLFKSFKVPVDNILKLEQLLKAKHQTIAAMIVEPMVQAAAGMLIMPKGFLESARKLCKKYNVILICDEVAAGFGRTGKMFASENISPDIICVAKGITGGYLPLAATLTTEKIFDAFIGDKSKTFFHGHTYTGNPLSCAAAIANLDIFEKENTLEKLKAKIEFLREKLDKYKNLKQIKEIRQLGFMVGIELNSEKAGLGREVILEARKRGVIIRPLGNVIVLMPPLSISLKELQKLVKITFESIQAAMRM</sequence>
<evidence type="ECO:0000313" key="14">
    <source>
        <dbReference type="Proteomes" id="UP000488506"/>
    </source>
</evidence>
<protein>
    <recommendedName>
        <fullName evidence="11">Adenosylmethionine-8-amino-7-oxononanoate aminotransferase</fullName>
        <ecNumber evidence="11">2.6.1.62</ecNumber>
    </recommendedName>
    <alternativeName>
        <fullName evidence="11">7,8-diamino-pelargonic acid aminotransferase</fullName>
        <shortName evidence="11">DAPA AT</shortName>
        <shortName evidence="11">DAPA aminotransferase</shortName>
    </alternativeName>
    <alternativeName>
        <fullName evidence="11">7,8-diaminononanoate synthase</fullName>
        <shortName evidence="11">DANS</shortName>
    </alternativeName>
    <alternativeName>
        <fullName evidence="11">Diaminopelargonic acid synthase</fullName>
    </alternativeName>
</protein>
<evidence type="ECO:0000256" key="1">
    <source>
        <dbReference type="ARBA" id="ARBA00001933"/>
    </source>
</evidence>
<feature type="binding site" evidence="11">
    <location>
        <position position="235"/>
    </location>
    <ligand>
        <name>pyridoxal 5'-phosphate</name>
        <dbReference type="ChEBI" id="CHEBI:597326"/>
    </ligand>
</feature>